<dbReference type="Proteomes" id="UP001209540">
    <property type="component" value="Unassembled WGS sequence"/>
</dbReference>
<reference evidence="3" key="2">
    <citation type="submission" date="2023-02" db="EMBL/GenBank/DDBJ databases">
        <authorList>
            <consortium name="DOE Joint Genome Institute"/>
            <person name="Mondo S.J."/>
            <person name="Chang Y."/>
            <person name="Wang Y."/>
            <person name="Ahrendt S."/>
            <person name="Andreopoulos W."/>
            <person name="Barry K."/>
            <person name="Beard J."/>
            <person name="Benny G.L."/>
            <person name="Blankenship S."/>
            <person name="Bonito G."/>
            <person name="Cuomo C."/>
            <person name="Desiro A."/>
            <person name="Gervers K.A."/>
            <person name="Hundley H."/>
            <person name="Kuo A."/>
            <person name="LaButti K."/>
            <person name="Lang B.F."/>
            <person name="Lipzen A."/>
            <person name="O'Donnell K."/>
            <person name="Pangilinan J."/>
            <person name="Reynolds N."/>
            <person name="Sandor L."/>
            <person name="Smith M.W."/>
            <person name="Tsang A."/>
            <person name="Grigoriev I.V."/>
            <person name="Stajich J.E."/>
            <person name="Spatafora J.W."/>
        </authorList>
    </citation>
    <scope>NUCLEOTIDE SEQUENCE</scope>
    <source>
        <strain evidence="3">RSA 2281</strain>
    </source>
</reference>
<dbReference type="EMBL" id="JAIXMP010000018">
    <property type="protein sequence ID" value="KAI9258782.1"/>
    <property type="molecule type" value="Genomic_DNA"/>
</dbReference>
<keyword evidence="4" id="KW-1185">Reference proteome</keyword>
<dbReference type="InterPro" id="IPR042099">
    <property type="entry name" value="ANL_N_sf"/>
</dbReference>
<evidence type="ECO:0000259" key="2">
    <source>
        <dbReference type="Pfam" id="PF00501"/>
    </source>
</evidence>
<organism evidence="3 4">
    <name type="scientific">Phascolomyces articulosus</name>
    <dbReference type="NCBI Taxonomy" id="60185"/>
    <lineage>
        <taxon>Eukaryota</taxon>
        <taxon>Fungi</taxon>
        <taxon>Fungi incertae sedis</taxon>
        <taxon>Mucoromycota</taxon>
        <taxon>Mucoromycotina</taxon>
        <taxon>Mucoromycetes</taxon>
        <taxon>Mucorales</taxon>
        <taxon>Lichtheimiaceae</taxon>
        <taxon>Phascolomyces</taxon>
    </lineage>
</organism>
<name>A0AAD5K782_9FUNG</name>
<evidence type="ECO:0000313" key="3">
    <source>
        <dbReference type="EMBL" id="KAI9258782.1"/>
    </source>
</evidence>
<feature type="domain" description="AMP-dependent synthetase/ligase" evidence="2">
    <location>
        <begin position="21"/>
        <end position="383"/>
    </location>
</feature>
<dbReference type="Pfam" id="PF00501">
    <property type="entry name" value="AMP-binding"/>
    <property type="match status" value="1"/>
</dbReference>
<dbReference type="AlphaFoldDB" id="A0AAD5K782"/>
<sequence>MSDRKDFLPNYTDFDSITHAFEVSVKRHKSEPFIHYQVPNSSLEYKTLTYEQVDIITTYLASEWGSILLPAVHDTNRQCIATLGHTSSVHSILMLFTILKLGLAYYPFTITSIGHIADHLFQLETPAYVIALESYFKTRLNSSPTITVAEKKITIPVRPWKEYNIDCLLEIATKSVSLREQQQIKSNMATPTTCPDSTAFILVTGGTTTGFPTATHRSHRSFLYNVIEISLKDQDLLVANHDYSKASSQQQQQHPITKIAMEPTDVWLLATPIERSSAIRYLLWSMLLGSSVHVFHHDPLFTFHKVLAAAEKHKAVWLHSTPVLLDQLSEYIQESSPDEEMKVITTLRRFKGCFAGGAPMQLSTEKILKSQGGLRLTPMYAVTGVNSYIFPNIAMPYILFEPFEQDIYQLVIKNNYPSLTPGIGNRPNGDLATKDLFVLDPFNGKYKSRCIWSFAGRIEDTFTMENGEKVCPSLMELEVCSEDIIKKCIVIGENKRHTAILVELEVSKAICYSPVDMVTKVYEAVHRANKYTKFFNGEMSKDSVFVFIINPIQTQNGIALYYLSSLEQSQEPQP</sequence>
<comment type="caution">
    <text evidence="3">The sequence shown here is derived from an EMBL/GenBank/DDBJ whole genome shotgun (WGS) entry which is preliminary data.</text>
</comment>
<dbReference type="GO" id="GO:0031956">
    <property type="term" value="F:medium-chain fatty acid-CoA ligase activity"/>
    <property type="evidence" value="ECO:0007669"/>
    <property type="project" value="TreeGrafter"/>
</dbReference>
<dbReference type="SUPFAM" id="SSF56801">
    <property type="entry name" value="Acetyl-CoA synthetase-like"/>
    <property type="match status" value="1"/>
</dbReference>
<proteinExistence type="inferred from homology"/>
<protein>
    <recommendedName>
        <fullName evidence="2">AMP-dependent synthetase/ligase domain-containing protein</fullName>
    </recommendedName>
</protein>
<dbReference type="GO" id="GO:0006631">
    <property type="term" value="P:fatty acid metabolic process"/>
    <property type="evidence" value="ECO:0007669"/>
    <property type="project" value="TreeGrafter"/>
</dbReference>
<comment type="similarity">
    <text evidence="1">Belongs to the ATP-dependent AMP-binding enzyme family.</text>
</comment>
<reference evidence="3" key="1">
    <citation type="journal article" date="2022" name="IScience">
        <title>Evolution of zygomycete secretomes and the origins of terrestrial fungal ecologies.</title>
        <authorList>
            <person name="Chang Y."/>
            <person name="Wang Y."/>
            <person name="Mondo S."/>
            <person name="Ahrendt S."/>
            <person name="Andreopoulos W."/>
            <person name="Barry K."/>
            <person name="Beard J."/>
            <person name="Benny G.L."/>
            <person name="Blankenship S."/>
            <person name="Bonito G."/>
            <person name="Cuomo C."/>
            <person name="Desiro A."/>
            <person name="Gervers K.A."/>
            <person name="Hundley H."/>
            <person name="Kuo A."/>
            <person name="LaButti K."/>
            <person name="Lang B.F."/>
            <person name="Lipzen A."/>
            <person name="O'Donnell K."/>
            <person name="Pangilinan J."/>
            <person name="Reynolds N."/>
            <person name="Sandor L."/>
            <person name="Smith M.E."/>
            <person name="Tsang A."/>
            <person name="Grigoriev I.V."/>
            <person name="Stajich J.E."/>
            <person name="Spatafora J.W."/>
        </authorList>
    </citation>
    <scope>NUCLEOTIDE SEQUENCE</scope>
    <source>
        <strain evidence="3">RSA 2281</strain>
    </source>
</reference>
<dbReference type="PANTHER" id="PTHR43201:SF8">
    <property type="entry name" value="ACYL-COA SYNTHETASE FAMILY MEMBER 3"/>
    <property type="match status" value="1"/>
</dbReference>
<gene>
    <name evidence="3" type="ORF">BDA99DRAFT_561172</name>
</gene>
<evidence type="ECO:0000256" key="1">
    <source>
        <dbReference type="ARBA" id="ARBA00006432"/>
    </source>
</evidence>
<dbReference type="Gene3D" id="3.40.50.12780">
    <property type="entry name" value="N-terminal domain of ligase-like"/>
    <property type="match status" value="1"/>
</dbReference>
<dbReference type="PANTHER" id="PTHR43201">
    <property type="entry name" value="ACYL-COA SYNTHETASE"/>
    <property type="match status" value="1"/>
</dbReference>
<dbReference type="InterPro" id="IPR000873">
    <property type="entry name" value="AMP-dep_synth/lig_dom"/>
</dbReference>
<dbReference type="Pfam" id="PF23562">
    <property type="entry name" value="AMP-binding_C_3"/>
    <property type="match status" value="1"/>
</dbReference>
<accession>A0AAD5K782</accession>
<evidence type="ECO:0000313" key="4">
    <source>
        <dbReference type="Proteomes" id="UP001209540"/>
    </source>
</evidence>